<feature type="binding site" evidence="10">
    <location>
        <begin position="252"/>
        <end position="256"/>
    </location>
    <ligand>
        <name>substrate</name>
    </ligand>
</feature>
<keyword evidence="14" id="KW-1185">Reference proteome</keyword>
<evidence type="ECO:0000256" key="6">
    <source>
        <dbReference type="ARBA" id="ARBA00023027"/>
    </source>
</evidence>
<accession>A0AAU9EMQ3</accession>
<dbReference type="InterPro" id="IPR014026">
    <property type="entry name" value="UDP-Glc/GDP-Man_DH_dimer"/>
</dbReference>
<dbReference type="GO" id="GO:0000271">
    <property type="term" value="P:polysaccharide biosynthetic process"/>
    <property type="evidence" value="ECO:0007669"/>
    <property type="project" value="InterPro"/>
</dbReference>
<dbReference type="InterPro" id="IPR008927">
    <property type="entry name" value="6-PGluconate_DH-like_C_sf"/>
</dbReference>
<dbReference type="GO" id="GO:0051287">
    <property type="term" value="F:NAD binding"/>
    <property type="evidence" value="ECO:0007669"/>
    <property type="project" value="InterPro"/>
</dbReference>
<feature type="binding site" evidence="11">
    <location>
        <position position="30"/>
    </location>
    <ligand>
        <name>NAD(+)</name>
        <dbReference type="ChEBI" id="CHEBI:57540"/>
    </ligand>
</feature>
<sequence length="434" mass="47583">MNICMVGVGYVGLVTGACFAEFGINVVCVDKVQEKIDMLKRGKVPIYEPGLEEMVAKNAREGRLSFTTDLEEGIKNSLVIFIAVGTPQGNDGAADLKYVEQVAKSIGQTMTDYKVVVTKSTVPVGTGQKVAEIIRANQETPLDFDVVSNPEFLREGSAIEDFMRPNRVVVGTSSERAQAVMRDLYAPLYLIETPFVLTNVETAEMIKYASNAFLATKISFINEMANICEKVGADVNLVAKGMGLDRRIGSKFLHAGPGYGGSCFPKDTEAIAHIAKDHDYRFRIVEAVIEVNRDQRRRMADKIAQALGGDLQGKVVACLGLTFKPNTDDMRESPSLAILPAVMRRGAEVRAYDPAGMAEAMEKMAGLVACDNSYHAAEGADCLVLMTEWNQFRNLDWARLKQVMRGKVVVDLRNVYAPEKVRQAGFTYISVGRP</sequence>
<dbReference type="Gene3D" id="3.40.50.720">
    <property type="entry name" value="NAD(P)-binding Rossmann-like Domain"/>
    <property type="match status" value="2"/>
</dbReference>
<dbReference type="EMBL" id="AP028679">
    <property type="protein sequence ID" value="BEQ15191.1"/>
    <property type="molecule type" value="Genomic_DNA"/>
</dbReference>
<dbReference type="EC" id="1.1.1.22" evidence="3 8"/>
<dbReference type="Proteomes" id="UP001366166">
    <property type="component" value="Chromosome"/>
</dbReference>
<feature type="binding site" evidence="10">
    <location>
        <begin position="152"/>
        <end position="155"/>
    </location>
    <ligand>
        <name>substrate</name>
    </ligand>
</feature>
<evidence type="ECO:0000256" key="11">
    <source>
        <dbReference type="PIRSR" id="PIRSR500134-3"/>
    </source>
</evidence>
<dbReference type="InterPro" id="IPR028357">
    <property type="entry name" value="UDPglc_DH_bac"/>
</dbReference>
<dbReference type="SUPFAM" id="SSF48179">
    <property type="entry name" value="6-phosphogluconate dehydrogenase C-terminal domain-like"/>
    <property type="match status" value="1"/>
</dbReference>
<evidence type="ECO:0000313" key="14">
    <source>
        <dbReference type="Proteomes" id="UP001366166"/>
    </source>
</evidence>
<dbReference type="NCBIfam" id="TIGR03026">
    <property type="entry name" value="NDP-sugDHase"/>
    <property type="match status" value="1"/>
</dbReference>
<evidence type="ECO:0000256" key="9">
    <source>
        <dbReference type="PIRSR" id="PIRSR500134-1"/>
    </source>
</evidence>
<dbReference type="AlphaFoldDB" id="A0AAU9EMQ3"/>
<comment type="pathway">
    <text evidence="1">Nucleotide-sugar biosynthesis; UDP-alpha-D-glucuronate biosynthesis; UDP-alpha-D-glucuronate from UDP-alpha-D-glucose: step 1/1.</text>
</comment>
<evidence type="ECO:0000256" key="3">
    <source>
        <dbReference type="ARBA" id="ARBA00012954"/>
    </source>
</evidence>
<dbReference type="RefSeq" id="WP_338599264.1">
    <property type="nucleotide sequence ID" value="NZ_AP028679.1"/>
</dbReference>
<dbReference type="KEGG" id="dmp:FAK_22570"/>
<feature type="binding site" evidence="11">
    <location>
        <position position="35"/>
    </location>
    <ligand>
        <name>NAD(+)</name>
        <dbReference type="ChEBI" id="CHEBI:57540"/>
    </ligand>
</feature>
<evidence type="ECO:0000313" key="13">
    <source>
        <dbReference type="EMBL" id="BEQ15191.1"/>
    </source>
</evidence>
<evidence type="ECO:0000259" key="12">
    <source>
        <dbReference type="SMART" id="SM00984"/>
    </source>
</evidence>
<dbReference type="PANTHER" id="PTHR43750">
    <property type="entry name" value="UDP-GLUCOSE 6-DEHYDROGENASE TUAD"/>
    <property type="match status" value="1"/>
</dbReference>
<feature type="binding site" evidence="11">
    <location>
        <position position="86"/>
    </location>
    <ligand>
        <name>NAD(+)</name>
        <dbReference type="ChEBI" id="CHEBI:57540"/>
    </ligand>
</feature>
<dbReference type="InterPro" id="IPR036220">
    <property type="entry name" value="UDP-Glc/GDP-Man_DH_C_sf"/>
</dbReference>
<dbReference type="PIRSF" id="PIRSF000124">
    <property type="entry name" value="UDPglc_GDPman_dh"/>
    <property type="match status" value="1"/>
</dbReference>
<feature type="binding site" evidence="11">
    <location>
        <position position="121"/>
    </location>
    <ligand>
        <name>NAD(+)</name>
        <dbReference type="ChEBI" id="CHEBI:57540"/>
    </ligand>
</feature>
<dbReference type="Gene3D" id="1.20.5.100">
    <property type="entry name" value="Cytochrome c1, transmembrane anchor, C-terminal"/>
    <property type="match status" value="1"/>
</dbReference>
<dbReference type="InterPro" id="IPR017476">
    <property type="entry name" value="UDP-Glc/GDP-Man"/>
</dbReference>
<organism evidence="13 14">
    <name type="scientific">Desulfoferula mesophila</name>
    <dbReference type="NCBI Taxonomy" id="3058419"/>
    <lineage>
        <taxon>Bacteria</taxon>
        <taxon>Pseudomonadati</taxon>
        <taxon>Thermodesulfobacteriota</taxon>
        <taxon>Desulfarculia</taxon>
        <taxon>Desulfarculales</taxon>
        <taxon>Desulfarculaceae</taxon>
        <taxon>Desulfoferula</taxon>
    </lineage>
</organism>
<dbReference type="Pfam" id="PF00984">
    <property type="entry name" value="UDPG_MGDP_dh"/>
    <property type="match status" value="1"/>
</dbReference>
<dbReference type="InterPro" id="IPR001732">
    <property type="entry name" value="UDP-Glc/GDP-Man_DH_N"/>
</dbReference>
<dbReference type="Pfam" id="PF03720">
    <property type="entry name" value="UDPG_MGDP_dh_C"/>
    <property type="match status" value="1"/>
</dbReference>
<dbReference type="GO" id="GO:0003979">
    <property type="term" value="F:UDP-glucose 6-dehydrogenase activity"/>
    <property type="evidence" value="ECO:0007669"/>
    <property type="project" value="UniProtKB-EC"/>
</dbReference>
<evidence type="ECO:0000256" key="2">
    <source>
        <dbReference type="ARBA" id="ARBA00006601"/>
    </source>
</evidence>
<evidence type="ECO:0000256" key="10">
    <source>
        <dbReference type="PIRSR" id="PIRSR500134-2"/>
    </source>
</evidence>
<dbReference type="SUPFAM" id="SSF51735">
    <property type="entry name" value="NAD(P)-binding Rossmann-fold domains"/>
    <property type="match status" value="1"/>
</dbReference>
<dbReference type="Pfam" id="PF03721">
    <property type="entry name" value="UDPG_MGDP_dh_N"/>
    <property type="match status" value="1"/>
</dbReference>
<comment type="similarity">
    <text evidence="2 8">Belongs to the UDP-glucose/GDP-mannose dehydrogenase family.</text>
</comment>
<proteinExistence type="inferred from homology"/>
<feature type="active site" description="Nucleophile" evidence="9">
    <location>
        <position position="263"/>
    </location>
</feature>
<feature type="binding site" evidence="10">
    <location>
        <position position="207"/>
    </location>
    <ligand>
        <name>substrate</name>
    </ligand>
</feature>
<gene>
    <name evidence="13" type="ORF">FAK_22570</name>
</gene>
<comment type="catalytic activity">
    <reaction evidence="7 8">
        <text>UDP-alpha-D-glucose + 2 NAD(+) + H2O = UDP-alpha-D-glucuronate + 2 NADH + 3 H(+)</text>
        <dbReference type="Rhea" id="RHEA:23596"/>
        <dbReference type="ChEBI" id="CHEBI:15377"/>
        <dbReference type="ChEBI" id="CHEBI:15378"/>
        <dbReference type="ChEBI" id="CHEBI:57540"/>
        <dbReference type="ChEBI" id="CHEBI:57945"/>
        <dbReference type="ChEBI" id="CHEBI:58052"/>
        <dbReference type="ChEBI" id="CHEBI:58885"/>
        <dbReference type="EC" id="1.1.1.22"/>
    </reaction>
</comment>
<keyword evidence="5 8" id="KW-0560">Oxidoreductase</keyword>
<dbReference type="SUPFAM" id="SSF52413">
    <property type="entry name" value="UDP-glucose/GDP-mannose dehydrogenase C-terminal domain"/>
    <property type="match status" value="1"/>
</dbReference>
<evidence type="ECO:0000256" key="1">
    <source>
        <dbReference type="ARBA" id="ARBA00004701"/>
    </source>
</evidence>
<feature type="binding site" evidence="10">
    <location>
        <position position="324"/>
    </location>
    <ligand>
        <name>substrate</name>
    </ligand>
</feature>
<dbReference type="InterPro" id="IPR014027">
    <property type="entry name" value="UDP-Glc/GDP-Man_DH_C"/>
</dbReference>
<dbReference type="PANTHER" id="PTHR43750:SF3">
    <property type="entry name" value="UDP-GLUCOSE 6-DEHYDROGENASE TUAD"/>
    <property type="match status" value="1"/>
</dbReference>
<name>A0AAU9EMQ3_9BACT</name>
<evidence type="ECO:0000256" key="7">
    <source>
        <dbReference type="ARBA" id="ARBA00047473"/>
    </source>
</evidence>
<dbReference type="InterPro" id="IPR036291">
    <property type="entry name" value="NAD(P)-bd_dom_sf"/>
</dbReference>
<dbReference type="SMART" id="SM00984">
    <property type="entry name" value="UDPG_MGDP_dh_C"/>
    <property type="match status" value="1"/>
</dbReference>
<evidence type="ECO:0000256" key="5">
    <source>
        <dbReference type="ARBA" id="ARBA00023002"/>
    </source>
</evidence>
<evidence type="ECO:0000256" key="8">
    <source>
        <dbReference type="PIRNR" id="PIRNR000124"/>
    </source>
</evidence>
<evidence type="ECO:0000256" key="4">
    <source>
        <dbReference type="ARBA" id="ARBA00015132"/>
    </source>
</evidence>
<protein>
    <recommendedName>
        <fullName evidence="4 8">UDP-glucose 6-dehydrogenase</fullName>
        <ecNumber evidence="3 8">1.1.1.22</ecNumber>
    </recommendedName>
</protein>
<reference evidence="14" key="1">
    <citation type="journal article" date="2023" name="Arch. Microbiol.">
        <title>Desulfoferula mesophilus gen. nov. sp. nov., a mesophilic sulfate-reducing bacterium isolated from a brackish lake sediment.</title>
        <authorList>
            <person name="Watanabe T."/>
            <person name="Yabe T."/>
            <person name="Tsuji J.M."/>
            <person name="Fukui M."/>
        </authorList>
    </citation>
    <scope>NUCLEOTIDE SEQUENCE [LARGE SCALE GENOMIC DNA]</scope>
    <source>
        <strain evidence="14">12FAK</strain>
    </source>
</reference>
<keyword evidence="6 8" id="KW-0520">NAD</keyword>
<feature type="binding site" evidence="11">
    <location>
        <position position="155"/>
    </location>
    <ligand>
        <name>NAD(+)</name>
        <dbReference type="ChEBI" id="CHEBI:57540"/>
    </ligand>
</feature>
<feature type="binding site" evidence="10">
    <location>
        <position position="260"/>
    </location>
    <ligand>
        <name>substrate</name>
    </ligand>
</feature>
<dbReference type="PIRSF" id="PIRSF500134">
    <property type="entry name" value="UDPglc_DH_bac"/>
    <property type="match status" value="1"/>
</dbReference>
<feature type="binding site" evidence="11">
    <location>
        <position position="331"/>
    </location>
    <ligand>
        <name>NAD(+)</name>
        <dbReference type="ChEBI" id="CHEBI:57540"/>
    </ligand>
</feature>
<feature type="domain" description="UDP-glucose/GDP-mannose dehydrogenase C-terminal" evidence="12">
    <location>
        <begin position="317"/>
        <end position="418"/>
    </location>
</feature>
<feature type="binding site" evidence="11">
    <location>
        <position position="266"/>
    </location>
    <ligand>
        <name>NAD(+)</name>
        <dbReference type="ChEBI" id="CHEBI:57540"/>
    </ligand>
</feature>